<protein>
    <submittedName>
        <fullName evidence="2">Uncharacterized protein</fullName>
    </submittedName>
</protein>
<feature type="chain" id="PRO_5046208871" evidence="1">
    <location>
        <begin position="22"/>
        <end position="132"/>
    </location>
</feature>
<proteinExistence type="predicted"/>
<evidence type="ECO:0000256" key="1">
    <source>
        <dbReference type="SAM" id="SignalP"/>
    </source>
</evidence>
<dbReference type="EMBL" id="CP071795">
    <property type="protein sequence ID" value="QTD39086.1"/>
    <property type="molecule type" value="Genomic_DNA"/>
</dbReference>
<evidence type="ECO:0000313" key="3">
    <source>
        <dbReference type="Proteomes" id="UP000663935"/>
    </source>
</evidence>
<keyword evidence="1" id="KW-0732">Signal</keyword>
<reference evidence="2 3" key="1">
    <citation type="submission" date="2021-03" db="EMBL/GenBank/DDBJ databases">
        <title>Complete genome of Polaribacter_sp.G4M1.</title>
        <authorList>
            <person name="Jeong S.W."/>
            <person name="Bae J.W."/>
        </authorList>
    </citation>
    <scope>NUCLEOTIDE SEQUENCE [LARGE SCALE GENOMIC DNA]</scope>
    <source>
        <strain evidence="2 3">G4M1</strain>
    </source>
</reference>
<organism evidence="2 3">
    <name type="scientific">Polaribacter batillariae</name>
    <dbReference type="NCBI Taxonomy" id="2808900"/>
    <lineage>
        <taxon>Bacteria</taxon>
        <taxon>Pseudomonadati</taxon>
        <taxon>Bacteroidota</taxon>
        <taxon>Flavobacteriia</taxon>
        <taxon>Flavobacteriales</taxon>
        <taxon>Flavobacteriaceae</taxon>
    </lineage>
</organism>
<name>A0ABX7SY06_9FLAO</name>
<keyword evidence="3" id="KW-1185">Reference proteome</keyword>
<evidence type="ECO:0000313" key="2">
    <source>
        <dbReference type="EMBL" id="QTD39086.1"/>
    </source>
</evidence>
<sequence>MNTLQQLTILALLFLQTSAFSQTKNAETVAIKKETVQKKKTETTKVESPNFKKFIGKYKMVEANFILDIVEEKGKMYIITEFSKDPLLPKNKNTLSEPKRGVDFQWIEGNKNGLKYSQNGYETILERVKPKS</sequence>
<feature type="signal peptide" evidence="1">
    <location>
        <begin position="1"/>
        <end position="21"/>
    </location>
</feature>
<dbReference type="RefSeq" id="WP_207973196.1">
    <property type="nucleotide sequence ID" value="NZ_CP071795.1"/>
</dbReference>
<accession>A0ABX7SY06</accession>
<dbReference type="Proteomes" id="UP000663935">
    <property type="component" value="Chromosome"/>
</dbReference>
<gene>
    <name evidence="2" type="ORF">JL193_07515</name>
</gene>